<evidence type="ECO:0000259" key="6">
    <source>
        <dbReference type="SMART" id="SM00849"/>
    </source>
</evidence>
<proteinExistence type="inferred from homology"/>
<sequence>MEAIVKQIGAAFSVAVIPVLRDNYSYLIHDKTTGVLAVVDVSKDVAPVIDCVRRISSGGSTDGLRTILCTHKHADHSGGNITLQKQLNAFGSFRVFGGANDNIPGVTHTVVEGDRFYVGSLQVDVLDAPCHTRGHVLYKLHNPALPKDGTALFTGDTMFIGGIGAFFEGDAALMCRALRKIYDLNKDVTSGAPRSSGGSIRNASDCCDTATDAVVSGAGDMVETEGEADSRTYIFPGHEYTLNFISFSRDTLPASHPDAPFVAEQLQRYTEMVEKEHRPTIPSTLAVEKRQNLFLRTCDEAFVQFMNKGNTAVELMEYLYNTCP</sequence>
<protein>
    <submittedName>
        <fullName evidence="7">Putative hydroxyacylglutathione hydrolase</fullName>
        <ecNumber evidence="7">3.1.2.6</ecNumber>
    </submittedName>
</protein>
<keyword evidence="4 7" id="KW-0378">Hydrolase</keyword>
<dbReference type="OMA" id="CVWPGMR"/>
<dbReference type="CDD" id="cd07723">
    <property type="entry name" value="hydroxyacylglutathione_hydrolase_MBL-fold"/>
    <property type="match status" value="1"/>
</dbReference>
<evidence type="ECO:0000256" key="1">
    <source>
        <dbReference type="ARBA" id="ARBA00001947"/>
    </source>
</evidence>
<dbReference type="EMBL" id="HE573022">
    <property type="protein sequence ID" value="CCC48267.1"/>
    <property type="molecule type" value="Genomic_DNA"/>
</dbReference>
<evidence type="ECO:0000256" key="2">
    <source>
        <dbReference type="ARBA" id="ARBA00006759"/>
    </source>
</evidence>
<dbReference type="SUPFAM" id="SSF56281">
    <property type="entry name" value="Metallo-hydrolase/oxidoreductase"/>
    <property type="match status" value="2"/>
</dbReference>
<dbReference type="PANTHER" id="PTHR11935:SF139">
    <property type="entry name" value="HYDROLASE, PUTATIVE-RELATED"/>
    <property type="match status" value="1"/>
</dbReference>
<organism evidence="7">
    <name type="scientific">Trypanosoma vivax (strain Y486)</name>
    <dbReference type="NCBI Taxonomy" id="1055687"/>
    <lineage>
        <taxon>Eukaryota</taxon>
        <taxon>Discoba</taxon>
        <taxon>Euglenozoa</taxon>
        <taxon>Kinetoplastea</taxon>
        <taxon>Metakinetoplastina</taxon>
        <taxon>Trypanosomatida</taxon>
        <taxon>Trypanosomatidae</taxon>
        <taxon>Trypanosoma</taxon>
        <taxon>Duttonella</taxon>
    </lineage>
</organism>
<keyword evidence="3" id="KW-0479">Metal-binding</keyword>
<feature type="domain" description="Metallo-beta-lactamase" evidence="6">
    <location>
        <begin position="22"/>
        <end position="199"/>
    </location>
</feature>
<accession>G0TWC9</accession>
<dbReference type="AlphaFoldDB" id="G0TWC9"/>
<dbReference type="Pfam" id="PF16123">
    <property type="entry name" value="HAGH_C"/>
    <property type="match status" value="1"/>
</dbReference>
<dbReference type="EC" id="3.1.2.6" evidence="7"/>
<dbReference type="Gene3D" id="3.60.15.10">
    <property type="entry name" value="Ribonuclease Z/Hydroxyacylglutathione hydrolase-like"/>
    <property type="match status" value="2"/>
</dbReference>
<evidence type="ECO:0000256" key="5">
    <source>
        <dbReference type="ARBA" id="ARBA00022833"/>
    </source>
</evidence>
<dbReference type="InterPro" id="IPR036866">
    <property type="entry name" value="RibonucZ/Hydroxyglut_hydro"/>
</dbReference>
<evidence type="ECO:0000256" key="3">
    <source>
        <dbReference type="ARBA" id="ARBA00022723"/>
    </source>
</evidence>
<dbReference type="GO" id="GO:0004416">
    <property type="term" value="F:hydroxyacylglutathione hydrolase activity"/>
    <property type="evidence" value="ECO:0007669"/>
    <property type="project" value="UniProtKB-EC"/>
</dbReference>
<evidence type="ECO:0000313" key="7">
    <source>
        <dbReference type="EMBL" id="CCC48267.1"/>
    </source>
</evidence>
<keyword evidence="5" id="KW-0862">Zinc</keyword>
<dbReference type="GO" id="GO:0046872">
    <property type="term" value="F:metal ion binding"/>
    <property type="evidence" value="ECO:0007669"/>
    <property type="project" value="UniProtKB-KW"/>
</dbReference>
<reference evidence="7" key="1">
    <citation type="journal article" date="2012" name="Proc. Natl. Acad. Sci. U.S.A.">
        <title>Antigenic diversity is generated by distinct evolutionary mechanisms in African trypanosome species.</title>
        <authorList>
            <person name="Jackson A.P."/>
            <person name="Berry A."/>
            <person name="Aslett M."/>
            <person name="Allison H.C."/>
            <person name="Burton P."/>
            <person name="Vavrova-Anderson J."/>
            <person name="Brown R."/>
            <person name="Browne H."/>
            <person name="Corton N."/>
            <person name="Hauser H."/>
            <person name="Gamble J."/>
            <person name="Gilderthorp R."/>
            <person name="Marcello L."/>
            <person name="McQuillan J."/>
            <person name="Otto T.D."/>
            <person name="Quail M.A."/>
            <person name="Sanders M.J."/>
            <person name="van Tonder A."/>
            <person name="Ginger M.L."/>
            <person name="Field M.C."/>
            <person name="Barry J.D."/>
            <person name="Hertz-Fowler C."/>
            <person name="Berriman M."/>
        </authorList>
    </citation>
    <scope>NUCLEOTIDE SEQUENCE</scope>
    <source>
        <strain evidence="7">Y486</strain>
    </source>
</reference>
<comment type="similarity">
    <text evidence="2">Belongs to the metallo-beta-lactamase superfamily. Glyoxalase II family.</text>
</comment>
<comment type="cofactor">
    <cofactor evidence="1">
        <name>Zn(2+)</name>
        <dbReference type="ChEBI" id="CHEBI:29105"/>
    </cofactor>
</comment>
<dbReference type="InterPro" id="IPR032282">
    <property type="entry name" value="HAGH_C"/>
</dbReference>
<dbReference type="InterPro" id="IPR035680">
    <property type="entry name" value="Clx_II_MBL"/>
</dbReference>
<dbReference type="InterPro" id="IPR001279">
    <property type="entry name" value="Metallo-B-lactamas"/>
</dbReference>
<dbReference type="VEuPathDB" id="TriTrypDB:TvY486_0600580"/>
<name>G0TWC9_TRYVY</name>
<dbReference type="SMART" id="SM00849">
    <property type="entry name" value="Lactamase_B"/>
    <property type="match status" value="1"/>
</dbReference>
<evidence type="ECO:0000256" key="4">
    <source>
        <dbReference type="ARBA" id="ARBA00022801"/>
    </source>
</evidence>
<dbReference type="PANTHER" id="PTHR11935">
    <property type="entry name" value="BETA LACTAMASE DOMAIN"/>
    <property type="match status" value="1"/>
</dbReference>
<gene>
    <name evidence="7" type="ORF">TVY486_0600580</name>
</gene>